<dbReference type="EMBL" id="UHDK01000001">
    <property type="protein sequence ID" value="SUM32400.1"/>
    <property type="molecule type" value="Genomic_DNA"/>
</dbReference>
<evidence type="ECO:0000259" key="1">
    <source>
        <dbReference type="Pfam" id="PF00425"/>
    </source>
</evidence>
<gene>
    <name evidence="2" type="primary">dhbC</name>
    <name evidence="2" type="ORF">NCTC12195_01845</name>
</gene>
<dbReference type="GO" id="GO:0008909">
    <property type="term" value="F:isochorismate synthase activity"/>
    <property type="evidence" value="ECO:0007669"/>
    <property type="project" value="UniProtKB-EC"/>
</dbReference>
<feature type="domain" description="Chorismate-utilising enzyme C-terminal" evidence="1">
    <location>
        <begin position="5"/>
        <end position="78"/>
    </location>
</feature>
<dbReference type="EC" id="5.4.4.2" evidence="2"/>
<dbReference type="PANTHER" id="PTHR42839:SF1">
    <property type="entry name" value="ISOCHORISMATE SYNTHASE MENF"/>
    <property type="match status" value="1"/>
</dbReference>
<dbReference type="InterPro" id="IPR015890">
    <property type="entry name" value="Chorismate_C"/>
</dbReference>
<organism evidence="2 3">
    <name type="scientific">Staphylococcus gallinarum</name>
    <dbReference type="NCBI Taxonomy" id="1293"/>
    <lineage>
        <taxon>Bacteria</taxon>
        <taxon>Bacillati</taxon>
        <taxon>Bacillota</taxon>
        <taxon>Bacilli</taxon>
        <taxon>Bacillales</taxon>
        <taxon>Staphylococcaceae</taxon>
        <taxon>Staphylococcus</taxon>
    </lineage>
</organism>
<dbReference type="Pfam" id="PF00425">
    <property type="entry name" value="Chorismate_bind"/>
    <property type="match status" value="1"/>
</dbReference>
<name>A0A380FF57_STAGA</name>
<proteinExistence type="predicted"/>
<dbReference type="Gene3D" id="3.60.120.10">
    <property type="entry name" value="Anthranilate synthase"/>
    <property type="match status" value="1"/>
</dbReference>
<reference evidence="2 3" key="1">
    <citation type="submission" date="2018-06" db="EMBL/GenBank/DDBJ databases">
        <authorList>
            <consortium name="Pathogen Informatics"/>
            <person name="Doyle S."/>
        </authorList>
    </citation>
    <scope>NUCLEOTIDE SEQUENCE [LARGE SCALE GENOMIC DNA]</scope>
    <source>
        <strain evidence="2 3">NCTC12195</strain>
    </source>
</reference>
<dbReference type="InterPro" id="IPR005801">
    <property type="entry name" value="ADC_synthase"/>
</dbReference>
<sequence>MNIVFVVESILHDIKPYVEHIEFNKEPQILTNDHLYHLYTKIKGQLIDESYIGLLDSLHPTPALGGFPKKEAIEYIEQK</sequence>
<dbReference type="GO" id="GO:0009697">
    <property type="term" value="P:salicylic acid biosynthetic process"/>
    <property type="evidence" value="ECO:0007669"/>
    <property type="project" value="TreeGrafter"/>
</dbReference>
<dbReference type="PANTHER" id="PTHR42839">
    <property type="entry name" value="ISOCHORISMATE SYNTHASE ENTC"/>
    <property type="match status" value="1"/>
</dbReference>
<evidence type="ECO:0000313" key="3">
    <source>
        <dbReference type="Proteomes" id="UP000255277"/>
    </source>
</evidence>
<dbReference type="AlphaFoldDB" id="A0A380FF57"/>
<protein>
    <submittedName>
        <fullName evidence="2">Menaquinone-specific isochorismate synthase</fullName>
        <ecNumber evidence="2">5.4.4.2</ecNumber>
    </submittedName>
</protein>
<dbReference type="SUPFAM" id="SSF56322">
    <property type="entry name" value="ADC synthase"/>
    <property type="match status" value="1"/>
</dbReference>
<dbReference type="Proteomes" id="UP000255277">
    <property type="component" value="Unassembled WGS sequence"/>
</dbReference>
<keyword evidence="2" id="KW-0413">Isomerase</keyword>
<accession>A0A380FF57</accession>
<evidence type="ECO:0000313" key="2">
    <source>
        <dbReference type="EMBL" id="SUM32400.1"/>
    </source>
</evidence>